<dbReference type="Proteomes" id="UP000315522">
    <property type="component" value="Unassembled WGS sequence"/>
</dbReference>
<dbReference type="InterPro" id="IPR010828">
    <property type="entry name" value="Atf2/Sli1-like"/>
</dbReference>
<dbReference type="GO" id="GO:0008080">
    <property type="term" value="F:N-acetyltransferase activity"/>
    <property type="evidence" value="ECO:0007669"/>
    <property type="project" value="TreeGrafter"/>
</dbReference>
<dbReference type="AlphaFoldDB" id="A0A559MLD2"/>
<evidence type="ECO:0000256" key="1">
    <source>
        <dbReference type="SAM" id="MobiDB-lite"/>
    </source>
</evidence>
<gene>
    <name evidence="3" type="primary">gedC</name>
    <name evidence="3" type="ORF">LAWI1_G001739</name>
</gene>
<evidence type="ECO:0000313" key="3">
    <source>
        <dbReference type="EMBL" id="TVY93774.1"/>
    </source>
</evidence>
<proteinExistence type="predicted"/>
<evidence type="ECO:0000259" key="2">
    <source>
        <dbReference type="Pfam" id="PF00550"/>
    </source>
</evidence>
<sequence>MLFHLAGFIMNVSDANDTKNNFCITPGFGTMRLAKPLIAGAQYRSYVKMIPTVEDPSLFLGDVYILHDAVIIGMVGAIKFHRHPRKLLDCFFSTPDETTSRHAPTKKNAPAPTASLKPVWAPPESTYIPQIIPAEPKPAETTLVSSIEATESSKASDDTDSTVAKAMSLIAKEAGLELVDLQNEASFTDLGVDSLMSLVLADKFQRFSTARHNLGVYRCVAITARYCTILDSAELSLIIEAALAKVILEHPALCCGILNEDKNDPAYIRLDSIDVPKCIDYRTLESSNAEEHEQALTRILEQRHSELWPDPSTLPPWKVIIVQSDAFSSQGSAFDAIFAFHHALADGLSGVVFHRSFLEALKSSEGDKLTSRILKVPESISLPPAMEKSIDFKISWLFLLSQLWNEVRPRWLFPHPSPPWTALPCSAANIQNYKSRVSIMTIEPELVPKILAVCREQKATITGLLHGLIVTSLTAHVPEATSFASGTPFSLRHLTGLSPTKEMGVQVAAHTSNYTPEIISRIRSSRTPEHVTSEIWIIARNFRTGMAAELAALPNDNLVGLIPYVSNMHNMFRSKLGQPRADTYELSNVGNMNNEEVEGDWKIERALFTQSGMGTGSPVSFNVASVSGGPLCVTVTWLQGDIDEELVYKLAKDVKFGLRCIAEGKEVLLGV</sequence>
<dbReference type="InterPro" id="IPR023213">
    <property type="entry name" value="CAT-like_dom_sf"/>
</dbReference>
<feature type="domain" description="Carrier" evidence="2">
    <location>
        <begin position="168"/>
        <end position="206"/>
    </location>
</feature>
<name>A0A559MLD2_9HELO</name>
<dbReference type="Pfam" id="PF00550">
    <property type="entry name" value="PP-binding"/>
    <property type="match status" value="1"/>
</dbReference>
<dbReference type="EMBL" id="QGML01000081">
    <property type="protein sequence ID" value="TVY93774.1"/>
    <property type="molecule type" value="Genomic_DNA"/>
</dbReference>
<feature type="region of interest" description="Disordered" evidence="1">
    <location>
        <begin position="96"/>
        <end position="115"/>
    </location>
</feature>
<dbReference type="SUPFAM" id="SSF52777">
    <property type="entry name" value="CoA-dependent acyltransferases"/>
    <property type="match status" value="1"/>
</dbReference>
<dbReference type="Gene3D" id="3.10.129.110">
    <property type="entry name" value="Polyketide synthase dehydratase"/>
    <property type="match status" value="1"/>
</dbReference>
<protein>
    <submittedName>
        <fullName evidence="3">Atrochrysone carboxylic acid synthase</fullName>
    </submittedName>
</protein>
<keyword evidence="4" id="KW-1185">Reference proteome</keyword>
<dbReference type="InterPro" id="IPR042104">
    <property type="entry name" value="PKS_dehydratase_sf"/>
</dbReference>
<dbReference type="Gene3D" id="1.10.1200.10">
    <property type="entry name" value="ACP-like"/>
    <property type="match status" value="1"/>
</dbReference>
<evidence type="ECO:0000313" key="4">
    <source>
        <dbReference type="Proteomes" id="UP000315522"/>
    </source>
</evidence>
<dbReference type="InterPro" id="IPR009081">
    <property type="entry name" value="PP-bd_ACP"/>
</dbReference>
<dbReference type="Gene3D" id="3.30.559.10">
    <property type="entry name" value="Chloramphenicol acetyltransferase-like domain"/>
    <property type="match status" value="1"/>
</dbReference>
<dbReference type="PANTHER" id="PTHR28037:SF1">
    <property type="entry name" value="ALCOHOL O-ACETYLTRANSFERASE 1-RELATED"/>
    <property type="match status" value="1"/>
</dbReference>
<dbReference type="PANTHER" id="PTHR28037">
    <property type="entry name" value="ALCOHOL O-ACETYLTRANSFERASE 1-RELATED"/>
    <property type="match status" value="1"/>
</dbReference>
<organism evidence="3 4">
    <name type="scientific">Lachnellula willkommii</name>
    <dbReference type="NCBI Taxonomy" id="215461"/>
    <lineage>
        <taxon>Eukaryota</taxon>
        <taxon>Fungi</taxon>
        <taxon>Dikarya</taxon>
        <taxon>Ascomycota</taxon>
        <taxon>Pezizomycotina</taxon>
        <taxon>Leotiomycetes</taxon>
        <taxon>Helotiales</taxon>
        <taxon>Lachnaceae</taxon>
        <taxon>Lachnellula</taxon>
    </lineage>
</organism>
<dbReference type="InterPro" id="IPR036736">
    <property type="entry name" value="ACP-like_sf"/>
</dbReference>
<dbReference type="Pfam" id="PF07247">
    <property type="entry name" value="AATase"/>
    <property type="match status" value="1"/>
</dbReference>
<reference evidence="3 4" key="1">
    <citation type="submission" date="2018-05" db="EMBL/GenBank/DDBJ databases">
        <title>Genome sequencing and assembly of the regulated plant pathogen Lachnellula willkommii and related sister species for the development of diagnostic species identification markers.</title>
        <authorList>
            <person name="Giroux E."/>
            <person name="Bilodeau G."/>
        </authorList>
    </citation>
    <scope>NUCLEOTIDE SEQUENCE [LARGE SCALE GENOMIC DNA]</scope>
    <source>
        <strain evidence="3 4">CBS 172.35</strain>
    </source>
</reference>
<comment type="caution">
    <text evidence="3">The sequence shown here is derived from an EMBL/GenBank/DDBJ whole genome shotgun (WGS) entry which is preliminary data.</text>
</comment>
<accession>A0A559MLD2</accession>
<dbReference type="InterPro" id="IPR052058">
    <property type="entry name" value="Alcohol_O-acetyltransferase"/>
</dbReference>
<dbReference type="Gene3D" id="3.30.559.30">
    <property type="entry name" value="Nonribosomal peptide synthetase, condensation domain"/>
    <property type="match status" value="1"/>
</dbReference>